<organism evidence="7 8">
    <name type="scientific">Furculomyces boomerangus</name>
    <dbReference type="NCBI Taxonomy" id="61424"/>
    <lineage>
        <taxon>Eukaryota</taxon>
        <taxon>Fungi</taxon>
        <taxon>Fungi incertae sedis</taxon>
        <taxon>Zoopagomycota</taxon>
        <taxon>Kickxellomycotina</taxon>
        <taxon>Harpellomycetes</taxon>
        <taxon>Harpellales</taxon>
        <taxon>Harpellaceae</taxon>
        <taxon>Furculomyces</taxon>
    </lineage>
</organism>
<evidence type="ECO:0000259" key="5">
    <source>
        <dbReference type="PROSITE" id="PS50280"/>
    </source>
</evidence>
<evidence type="ECO:0000256" key="3">
    <source>
        <dbReference type="ARBA" id="ARBA00022833"/>
    </source>
</evidence>
<evidence type="ECO:0000313" key="7">
    <source>
        <dbReference type="EMBL" id="PVU89060.1"/>
    </source>
</evidence>
<evidence type="ECO:0008006" key="9">
    <source>
        <dbReference type="Google" id="ProtNLM"/>
    </source>
</evidence>
<feature type="domain" description="MYND-type" evidence="6">
    <location>
        <begin position="173"/>
        <end position="215"/>
    </location>
</feature>
<dbReference type="Gene3D" id="6.10.140.2220">
    <property type="match status" value="1"/>
</dbReference>
<dbReference type="SMART" id="SM00317">
    <property type="entry name" value="SET"/>
    <property type="match status" value="1"/>
</dbReference>
<reference evidence="7 8" key="1">
    <citation type="journal article" date="2018" name="MBio">
        <title>Comparative Genomics Reveals the Core Gene Toolbox for the Fungus-Insect Symbiosis.</title>
        <authorList>
            <person name="Wang Y."/>
            <person name="Stata M."/>
            <person name="Wang W."/>
            <person name="Stajich J.E."/>
            <person name="White M.M."/>
            <person name="Moncalvo J.M."/>
        </authorList>
    </citation>
    <scope>NUCLEOTIDE SEQUENCE [LARGE SCALE GENOMIC DNA]</scope>
    <source>
        <strain evidence="7 8">AUS-77-4</strain>
    </source>
</reference>
<dbReference type="PANTHER" id="PTHR12197:SF251">
    <property type="entry name" value="EG:BACR7C10.4 PROTEIN"/>
    <property type="match status" value="1"/>
</dbReference>
<dbReference type="Pfam" id="PF01753">
    <property type="entry name" value="zf-MYND"/>
    <property type="match status" value="1"/>
</dbReference>
<sequence>MIDNNKYEKEETIITRSNKNDFKTSKSKSGKPQNISSNLKSKKYLSVEKNHLSFSDDLDSYEENLTVETFLQNLHSNRIINKPKKSEIRFKKPTPKNNEKLDENFVKTEKSTLNHSLEDLEKTVKLENGLKISNIDGKGRGIVATKNFDVGDTVLVDKSEFYVVDSSCLTSYCSYCLKNKSYVHGSLKRCSSCKMLYYCSKECQKNDWVIHKLECGLTSGGIRKLHTSMRLMARVFSPLYLKEKSSESTLLFEHAFNIIRYQFESHYEKQSEERKVKMAQIAMIIGKDSLNEKVFSGKDAIELFFKVNFNGFTIFDGDQNMVGVGLFCKAFLINHSCSPNCSPVFEGNKMVLKASKRISNGEELTISYVDILLSLETRRDILYENYNFVCNCSSCSNYSSGNLPKSNLQIQNLGEDNTSSELTNSRFSNGIIKCLNFEICKGYLFSSKVYYILIEFEKNMQCKISTTELFKKESNSDIDFTDVQLSKLGLNEQLKNKPQAPNDDTDDLYKQNFEINNSNSLEIQYCDDCINNNKTHTNSKLSSENYKNKKTHWSAFGDVEKDLYTPEISTKAREIVDTYKSCTLLMRQGKFMDTAFQLKKGISFLENMFRFGTYIQLMFYHDLYLCLLELQDYSGALDAVSKILDVLSDLSKGKSSENILKTIIYKSAKLKLQSLLFELESTDSNEKLKYLHIECSDLLMSAGKFFSKNSQLVKNLYENKSSLQILIEQGKRFNI</sequence>
<gene>
    <name evidence="7" type="ORF">BB559_005262</name>
</gene>
<dbReference type="PROSITE" id="PS50280">
    <property type="entry name" value="SET"/>
    <property type="match status" value="1"/>
</dbReference>
<protein>
    <recommendedName>
        <fullName evidence="9">SET domain-containing protein</fullName>
    </recommendedName>
</protein>
<comment type="caution">
    <text evidence="7">The sequence shown here is derived from an EMBL/GenBank/DDBJ whole genome shotgun (WGS) entry which is preliminary data.</text>
</comment>
<dbReference type="OrthoDB" id="5600228at2759"/>
<evidence type="ECO:0000256" key="2">
    <source>
        <dbReference type="ARBA" id="ARBA00022771"/>
    </source>
</evidence>
<keyword evidence="8" id="KW-1185">Reference proteome</keyword>
<evidence type="ECO:0000259" key="6">
    <source>
        <dbReference type="PROSITE" id="PS50865"/>
    </source>
</evidence>
<dbReference type="InterPro" id="IPR002893">
    <property type="entry name" value="Znf_MYND"/>
</dbReference>
<keyword evidence="1" id="KW-0479">Metal-binding</keyword>
<dbReference type="Pfam" id="PF00856">
    <property type="entry name" value="SET"/>
    <property type="match status" value="1"/>
</dbReference>
<keyword evidence="3" id="KW-0862">Zinc</keyword>
<dbReference type="AlphaFoldDB" id="A0A2T9Y9Q8"/>
<dbReference type="InterPro" id="IPR001214">
    <property type="entry name" value="SET_dom"/>
</dbReference>
<dbReference type="EMBL" id="MBFT01000580">
    <property type="protein sequence ID" value="PVU89060.1"/>
    <property type="molecule type" value="Genomic_DNA"/>
</dbReference>
<keyword evidence="2 4" id="KW-0863">Zinc-finger</keyword>
<dbReference type="PANTHER" id="PTHR12197">
    <property type="entry name" value="HISTONE-LYSINE N-METHYLTRANSFERASE SMYD"/>
    <property type="match status" value="1"/>
</dbReference>
<dbReference type="Gene3D" id="1.10.220.160">
    <property type="match status" value="1"/>
</dbReference>
<accession>A0A2T9Y9Q8</accession>
<dbReference type="InterPro" id="IPR046341">
    <property type="entry name" value="SET_dom_sf"/>
</dbReference>
<evidence type="ECO:0000256" key="1">
    <source>
        <dbReference type="ARBA" id="ARBA00022723"/>
    </source>
</evidence>
<dbReference type="PROSITE" id="PS50865">
    <property type="entry name" value="ZF_MYND_2"/>
    <property type="match status" value="1"/>
</dbReference>
<feature type="domain" description="SET" evidence="5">
    <location>
        <begin position="128"/>
        <end position="369"/>
    </location>
</feature>
<dbReference type="InterPro" id="IPR050869">
    <property type="entry name" value="H3K4_H4K5_MeTrfase"/>
</dbReference>
<dbReference type="Gene3D" id="2.170.270.10">
    <property type="entry name" value="SET domain"/>
    <property type="match status" value="1"/>
</dbReference>
<dbReference type="STRING" id="61424.A0A2T9Y9Q8"/>
<dbReference type="GO" id="GO:0005634">
    <property type="term" value="C:nucleus"/>
    <property type="evidence" value="ECO:0007669"/>
    <property type="project" value="TreeGrafter"/>
</dbReference>
<name>A0A2T9Y9Q8_9FUNG</name>
<proteinExistence type="predicted"/>
<evidence type="ECO:0000256" key="4">
    <source>
        <dbReference type="PROSITE-ProRule" id="PRU00134"/>
    </source>
</evidence>
<dbReference type="SUPFAM" id="SSF82199">
    <property type="entry name" value="SET domain"/>
    <property type="match status" value="1"/>
</dbReference>
<evidence type="ECO:0000313" key="8">
    <source>
        <dbReference type="Proteomes" id="UP000245699"/>
    </source>
</evidence>
<dbReference type="SUPFAM" id="SSF144232">
    <property type="entry name" value="HIT/MYND zinc finger-like"/>
    <property type="match status" value="1"/>
</dbReference>
<dbReference type="GO" id="GO:0008270">
    <property type="term" value="F:zinc ion binding"/>
    <property type="evidence" value="ECO:0007669"/>
    <property type="project" value="UniProtKB-KW"/>
</dbReference>
<dbReference type="Proteomes" id="UP000245699">
    <property type="component" value="Unassembled WGS sequence"/>
</dbReference>